<name>A0AAW0DIC8_9AGAR</name>
<protein>
    <submittedName>
        <fullName evidence="2">Uncharacterized protein</fullName>
    </submittedName>
</protein>
<evidence type="ECO:0000256" key="1">
    <source>
        <dbReference type="SAM" id="SignalP"/>
    </source>
</evidence>
<comment type="caution">
    <text evidence="2">The sequence shown here is derived from an EMBL/GenBank/DDBJ whole genome shotgun (WGS) entry which is preliminary data.</text>
</comment>
<feature type="chain" id="PRO_5043653910" evidence="1">
    <location>
        <begin position="17"/>
        <end position="205"/>
    </location>
</feature>
<accession>A0AAW0DIC8</accession>
<evidence type="ECO:0000313" key="2">
    <source>
        <dbReference type="EMBL" id="KAK7052420.1"/>
    </source>
</evidence>
<evidence type="ECO:0000313" key="3">
    <source>
        <dbReference type="Proteomes" id="UP001362999"/>
    </source>
</evidence>
<gene>
    <name evidence="2" type="ORF">R3P38DRAFT_1644679</name>
</gene>
<dbReference type="AlphaFoldDB" id="A0AAW0DIC8"/>
<sequence length="205" mass="23064">MPSVVSPLATLWICHALSCLPLITEHAPAAALMSIAGASPEELDEWRWYAGFHYRLMLEIMLEDVCGKLQDSHIITCIRDFLMSPSVVDYLDSLVKLGSIDVFYAAIGSLDIDAPQEWLVELFRPFANAMENYGRTLEYKLYQHIHGQDVGCELSHAFNQHLEHHAQCEKDSRRLTRRGRPVGDSAITLASLKGIFAQQDPPLSR</sequence>
<keyword evidence="3" id="KW-1185">Reference proteome</keyword>
<feature type="signal peptide" evidence="1">
    <location>
        <begin position="1"/>
        <end position="16"/>
    </location>
</feature>
<dbReference type="EMBL" id="JAWWNJ010000007">
    <property type="protein sequence ID" value="KAK7052420.1"/>
    <property type="molecule type" value="Genomic_DNA"/>
</dbReference>
<organism evidence="2 3">
    <name type="scientific">Favolaschia claudopus</name>
    <dbReference type="NCBI Taxonomy" id="2862362"/>
    <lineage>
        <taxon>Eukaryota</taxon>
        <taxon>Fungi</taxon>
        <taxon>Dikarya</taxon>
        <taxon>Basidiomycota</taxon>
        <taxon>Agaricomycotina</taxon>
        <taxon>Agaricomycetes</taxon>
        <taxon>Agaricomycetidae</taxon>
        <taxon>Agaricales</taxon>
        <taxon>Marasmiineae</taxon>
        <taxon>Mycenaceae</taxon>
        <taxon>Favolaschia</taxon>
    </lineage>
</organism>
<dbReference type="Proteomes" id="UP001362999">
    <property type="component" value="Unassembled WGS sequence"/>
</dbReference>
<proteinExistence type="predicted"/>
<keyword evidence="1" id="KW-0732">Signal</keyword>
<reference evidence="2 3" key="1">
    <citation type="journal article" date="2024" name="J Genomics">
        <title>Draft genome sequencing and assembly of Favolaschia claudopus CIRM-BRFM 2984 isolated from oak limbs.</title>
        <authorList>
            <person name="Navarro D."/>
            <person name="Drula E."/>
            <person name="Chaduli D."/>
            <person name="Cazenave R."/>
            <person name="Ahrendt S."/>
            <person name="Wang J."/>
            <person name="Lipzen A."/>
            <person name="Daum C."/>
            <person name="Barry K."/>
            <person name="Grigoriev I.V."/>
            <person name="Favel A."/>
            <person name="Rosso M.N."/>
            <person name="Martin F."/>
        </authorList>
    </citation>
    <scope>NUCLEOTIDE SEQUENCE [LARGE SCALE GENOMIC DNA]</scope>
    <source>
        <strain evidence="2 3">CIRM-BRFM 2984</strain>
    </source>
</reference>